<dbReference type="InterPro" id="IPR011324">
    <property type="entry name" value="Cytotoxic_necrot_fac-like_cat"/>
</dbReference>
<dbReference type="PANTHER" id="PTHR30616:SF2">
    <property type="entry name" value="PURINE NUCLEOSIDE PHOSPHORYLASE LACC1"/>
    <property type="match status" value="1"/>
</dbReference>
<keyword evidence="5" id="KW-0479">Metal-binding</keyword>
<dbReference type="CDD" id="cd16833">
    <property type="entry name" value="YfiH"/>
    <property type="match status" value="1"/>
</dbReference>
<evidence type="ECO:0000256" key="10">
    <source>
        <dbReference type="ARBA" id="ARBA00049893"/>
    </source>
</evidence>
<evidence type="ECO:0000256" key="2">
    <source>
        <dbReference type="ARBA" id="ARBA00003215"/>
    </source>
</evidence>
<comment type="catalytic activity">
    <reaction evidence="9">
        <text>adenosine + phosphate = alpha-D-ribose 1-phosphate + adenine</text>
        <dbReference type="Rhea" id="RHEA:27642"/>
        <dbReference type="ChEBI" id="CHEBI:16335"/>
        <dbReference type="ChEBI" id="CHEBI:16708"/>
        <dbReference type="ChEBI" id="CHEBI:43474"/>
        <dbReference type="ChEBI" id="CHEBI:57720"/>
        <dbReference type="EC" id="2.4.2.1"/>
    </reaction>
    <physiologicalReaction direction="left-to-right" evidence="9">
        <dbReference type="Rhea" id="RHEA:27643"/>
    </physiologicalReaction>
</comment>
<keyword evidence="7" id="KW-0862">Zinc</keyword>
<evidence type="ECO:0000256" key="6">
    <source>
        <dbReference type="ARBA" id="ARBA00022801"/>
    </source>
</evidence>
<evidence type="ECO:0000313" key="12">
    <source>
        <dbReference type="EMBL" id="VYT87593.1"/>
    </source>
</evidence>
<comment type="catalytic activity">
    <reaction evidence="1">
        <text>inosine + phosphate = alpha-D-ribose 1-phosphate + hypoxanthine</text>
        <dbReference type="Rhea" id="RHEA:27646"/>
        <dbReference type="ChEBI" id="CHEBI:17368"/>
        <dbReference type="ChEBI" id="CHEBI:17596"/>
        <dbReference type="ChEBI" id="CHEBI:43474"/>
        <dbReference type="ChEBI" id="CHEBI:57720"/>
        <dbReference type="EC" id="2.4.2.1"/>
    </reaction>
    <physiologicalReaction direction="left-to-right" evidence="1">
        <dbReference type="Rhea" id="RHEA:27647"/>
    </physiologicalReaction>
</comment>
<dbReference type="Pfam" id="PF02578">
    <property type="entry name" value="Cu-oxidase_4"/>
    <property type="match status" value="1"/>
</dbReference>
<dbReference type="SUPFAM" id="SSF64438">
    <property type="entry name" value="CNF1/YfiH-like putative cysteine hydrolases"/>
    <property type="match status" value="1"/>
</dbReference>
<organism evidence="12">
    <name type="scientific">Veillonella ratti</name>
    <dbReference type="NCBI Taxonomy" id="103892"/>
    <lineage>
        <taxon>Bacteria</taxon>
        <taxon>Bacillati</taxon>
        <taxon>Bacillota</taxon>
        <taxon>Negativicutes</taxon>
        <taxon>Veillonellales</taxon>
        <taxon>Veillonellaceae</taxon>
        <taxon>Veillonella</taxon>
    </lineage>
</organism>
<comment type="catalytic activity">
    <reaction evidence="8">
        <text>adenosine + H2O + H(+) = inosine + NH4(+)</text>
        <dbReference type="Rhea" id="RHEA:24408"/>
        <dbReference type="ChEBI" id="CHEBI:15377"/>
        <dbReference type="ChEBI" id="CHEBI:15378"/>
        <dbReference type="ChEBI" id="CHEBI:16335"/>
        <dbReference type="ChEBI" id="CHEBI:17596"/>
        <dbReference type="ChEBI" id="CHEBI:28938"/>
        <dbReference type="EC" id="3.5.4.4"/>
    </reaction>
    <physiologicalReaction direction="left-to-right" evidence="8">
        <dbReference type="Rhea" id="RHEA:24409"/>
    </physiologicalReaction>
</comment>
<keyword evidence="6" id="KW-0378">Hydrolase</keyword>
<dbReference type="PANTHER" id="PTHR30616">
    <property type="entry name" value="UNCHARACTERIZED PROTEIN YFIH"/>
    <property type="match status" value="1"/>
</dbReference>
<evidence type="ECO:0000256" key="8">
    <source>
        <dbReference type="ARBA" id="ARBA00047989"/>
    </source>
</evidence>
<dbReference type="Gene3D" id="3.60.140.10">
    <property type="entry name" value="CNF1/YfiH-like putative cysteine hydrolases"/>
    <property type="match status" value="1"/>
</dbReference>
<evidence type="ECO:0000256" key="7">
    <source>
        <dbReference type="ARBA" id="ARBA00022833"/>
    </source>
</evidence>
<dbReference type="GO" id="GO:0016787">
    <property type="term" value="F:hydrolase activity"/>
    <property type="evidence" value="ECO:0007669"/>
    <property type="project" value="UniProtKB-KW"/>
</dbReference>
<evidence type="ECO:0000256" key="4">
    <source>
        <dbReference type="ARBA" id="ARBA00022679"/>
    </source>
</evidence>
<evidence type="ECO:0000256" key="3">
    <source>
        <dbReference type="ARBA" id="ARBA00007353"/>
    </source>
</evidence>
<evidence type="ECO:0000256" key="5">
    <source>
        <dbReference type="ARBA" id="ARBA00022723"/>
    </source>
</evidence>
<dbReference type="GO" id="GO:0005507">
    <property type="term" value="F:copper ion binding"/>
    <property type="evidence" value="ECO:0007669"/>
    <property type="project" value="TreeGrafter"/>
</dbReference>
<evidence type="ECO:0000256" key="11">
    <source>
        <dbReference type="RuleBase" id="RU361274"/>
    </source>
</evidence>
<accession>A0A6N3A9Z0</accession>
<dbReference type="EMBL" id="CACRUX010000026">
    <property type="protein sequence ID" value="VYT87593.1"/>
    <property type="molecule type" value="Genomic_DNA"/>
</dbReference>
<proteinExistence type="inferred from homology"/>
<dbReference type="NCBIfam" id="TIGR00726">
    <property type="entry name" value="peptidoglycan editing factor PgeF"/>
    <property type="match status" value="1"/>
</dbReference>
<dbReference type="AlphaFoldDB" id="A0A6N3A9Z0"/>
<protein>
    <recommendedName>
        <fullName evidence="11">Purine nucleoside phosphorylase</fullName>
    </recommendedName>
</protein>
<sequence length="287" mass="32008">MARQNRTVIREGGGFPGRPFEFEADATLTGFPLMHGVTRRFGGVSKKPFDSFNLGLHVGDDIEAVWENRRRLAKHLRVGPELLTCAQQVHGTEISEVTEANVGAGAFQMDKAIPNSDAIFTRLEEVPLLLLVADCVPVLVYDPNHHAVAVIHAGWRGTIGHVPILTMEAMGNAYGTRPQDCHVYLGPSIHYNSFEVSEELAETFRKASYIPDQIVGYRYRADKGIQTPHVNLQQFIVQDLRQIGVPLQQITVSPTDSMTVTGCYSYRREFGKTGRMALFAMLRKQKK</sequence>
<reference evidence="12" key="1">
    <citation type="submission" date="2019-11" db="EMBL/GenBank/DDBJ databases">
        <authorList>
            <person name="Feng L."/>
        </authorList>
    </citation>
    <scope>NUCLEOTIDE SEQUENCE</scope>
    <source>
        <strain evidence="12">VrattiLFYP33</strain>
    </source>
</reference>
<name>A0A6N3A9Z0_9FIRM</name>
<dbReference type="GO" id="GO:0017061">
    <property type="term" value="F:S-methyl-5-thioadenosine phosphorylase activity"/>
    <property type="evidence" value="ECO:0007669"/>
    <property type="project" value="UniProtKB-EC"/>
</dbReference>
<comment type="catalytic activity">
    <reaction evidence="10">
        <text>S-methyl-5'-thioadenosine + phosphate = 5-(methylsulfanyl)-alpha-D-ribose 1-phosphate + adenine</text>
        <dbReference type="Rhea" id="RHEA:11852"/>
        <dbReference type="ChEBI" id="CHEBI:16708"/>
        <dbReference type="ChEBI" id="CHEBI:17509"/>
        <dbReference type="ChEBI" id="CHEBI:43474"/>
        <dbReference type="ChEBI" id="CHEBI:58533"/>
        <dbReference type="EC" id="2.4.2.28"/>
    </reaction>
    <physiologicalReaction direction="left-to-right" evidence="10">
        <dbReference type="Rhea" id="RHEA:11853"/>
    </physiologicalReaction>
</comment>
<dbReference type="InterPro" id="IPR038371">
    <property type="entry name" value="Cu_polyphenol_OxRdtase_sf"/>
</dbReference>
<dbReference type="InterPro" id="IPR003730">
    <property type="entry name" value="Cu_polyphenol_OxRdtase"/>
</dbReference>
<dbReference type="RefSeq" id="WP_156704327.1">
    <property type="nucleotide sequence ID" value="NZ_CACRUX010000026.1"/>
</dbReference>
<keyword evidence="4" id="KW-0808">Transferase</keyword>
<comment type="similarity">
    <text evidence="3 11">Belongs to the purine nucleoside phosphorylase YfiH/LACC1 family.</text>
</comment>
<evidence type="ECO:0000256" key="1">
    <source>
        <dbReference type="ARBA" id="ARBA00000553"/>
    </source>
</evidence>
<evidence type="ECO:0000256" key="9">
    <source>
        <dbReference type="ARBA" id="ARBA00048968"/>
    </source>
</evidence>
<gene>
    <name evidence="12" type="ORF">VRLFYP33_00675</name>
</gene>
<comment type="function">
    <text evidence="2">Purine nucleoside enzyme that catalyzes the phosphorolysis of adenosine and inosine nucleosides, yielding D-ribose 1-phosphate and the respective free bases, adenine and hypoxanthine. Also catalyzes the phosphorolysis of S-methyl-5'-thioadenosine into adenine and S-methyl-5-thio-alpha-D-ribose 1-phosphate. Also has adenosine deaminase activity.</text>
</comment>